<evidence type="ECO:0000256" key="1">
    <source>
        <dbReference type="SAM" id="MobiDB-lite"/>
    </source>
</evidence>
<feature type="compositionally biased region" description="Polar residues" evidence="1">
    <location>
        <begin position="65"/>
        <end position="84"/>
    </location>
</feature>
<dbReference type="AlphaFoldDB" id="A0A3N4I037"/>
<organism evidence="2 3">
    <name type="scientific">Ascobolus immersus RN42</name>
    <dbReference type="NCBI Taxonomy" id="1160509"/>
    <lineage>
        <taxon>Eukaryota</taxon>
        <taxon>Fungi</taxon>
        <taxon>Dikarya</taxon>
        <taxon>Ascomycota</taxon>
        <taxon>Pezizomycotina</taxon>
        <taxon>Pezizomycetes</taxon>
        <taxon>Pezizales</taxon>
        <taxon>Ascobolaceae</taxon>
        <taxon>Ascobolus</taxon>
    </lineage>
</organism>
<accession>A0A3N4I037</accession>
<dbReference type="EMBL" id="ML119699">
    <property type="protein sequence ID" value="RPA79462.1"/>
    <property type="molecule type" value="Genomic_DNA"/>
</dbReference>
<keyword evidence="3" id="KW-1185">Reference proteome</keyword>
<gene>
    <name evidence="2" type="ORF">BJ508DRAFT_141444</name>
</gene>
<reference evidence="2 3" key="1">
    <citation type="journal article" date="2018" name="Nat. Ecol. Evol.">
        <title>Pezizomycetes genomes reveal the molecular basis of ectomycorrhizal truffle lifestyle.</title>
        <authorList>
            <person name="Murat C."/>
            <person name="Payen T."/>
            <person name="Noel B."/>
            <person name="Kuo A."/>
            <person name="Morin E."/>
            <person name="Chen J."/>
            <person name="Kohler A."/>
            <person name="Krizsan K."/>
            <person name="Balestrini R."/>
            <person name="Da Silva C."/>
            <person name="Montanini B."/>
            <person name="Hainaut M."/>
            <person name="Levati E."/>
            <person name="Barry K.W."/>
            <person name="Belfiori B."/>
            <person name="Cichocki N."/>
            <person name="Clum A."/>
            <person name="Dockter R.B."/>
            <person name="Fauchery L."/>
            <person name="Guy J."/>
            <person name="Iotti M."/>
            <person name="Le Tacon F."/>
            <person name="Lindquist E.A."/>
            <person name="Lipzen A."/>
            <person name="Malagnac F."/>
            <person name="Mello A."/>
            <person name="Molinier V."/>
            <person name="Miyauchi S."/>
            <person name="Poulain J."/>
            <person name="Riccioni C."/>
            <person name="Rubini A."/>
            <person name="Sitrit Y."/>
            <person name="Splivallo R."/>
            <person name="Traeger S."/>
            <person name="Wang M."/>
            <person name="Zifcakova L."/>
            <person name="Wipf D."/>
            <person name="Zambonelli A."/>
            <person name="Paolocci F."/>
            <person name="Nowrousian M."/>
            <person name="Ottonello S."/>
            <person name="Baldrian P."/>
            <person name="Spatafora J.W."/>
            <person name="Henrissat B."/>
            <person name="Nagy L.G."/>
            <person name="Aury J.M."/>
            <person name="Wincker P."/>
            <person name="Grigoriev I.V."/>
            <person name="Bonfante P."/>
            <person name="Martin F.M."/>
        </authorList>
    </citation>
    <scope>NUCLEOTIDE SEQUENCE [LARGE SCALE GENOMIC DNA]</scope>
    <source>
        <strain evidence="2 3">RN42</strain>
    </source>
</reference>
<evidence type="ECO:0000313" key="3">
    <source>
        <dbReference type="Proteomes" id="UP000275078"/>
    </source>
</evidence>
<dbReference type="Proteomes" id="UP000275078">
    <property type="component" value="Unassembled WGS sequence"/>
</dbReference>
<name>A0A3N4I037_ASCIM</name>
<evidence type="ECO:0000313" key="2">
    <source>
        <dbReference type="EMBL" id="RPA79462.1"/>
    </source>
</evidence>
<protein>
    <submittedName>
        <fullName evidence="2">Uncharacterized protein</fullName>
    </submittedName>
</protein>
<proteinExistence type="predicted"/>
<sequence length="393" mass="45320">MHSHPLRHSQKVDLSSIPRDSQIDKPLSYESDSEASGSNWEDFKGVIKNGVSAVAKGHIPRGRGDSNTNNKSPASSRNSSPIRRTSSRSAFVFFSMSRKRKQADMSLTYSPPRSAFDQLPAYTTSPTDLIDLSTPSPPPTPRKRRLLQKSLRESISTPSFLISSPSIKSLDKRPEVINHPWTPLLTPPLPLDLLSYLEDHEFHEMMNSHANFLSDPYARSRHEEWLDRIHADVQARKNKTEHTECSGYGLQREILGARYNDRRRRDQAYSADDYVWHETLPYYTGYGTHGWSRNDYPVMNGEASWWASDGTPERKLRREMAVREDPEAFWEEYDRVEAERRAVREGRTRWGAQSYRESKRVKWENNGYGHGHGHGYNDYGDGPSDFWWNSGRF</sequence>
<feature type="region of interest" description="Disordered" evidence="1">
    <location>
        <begin position="1"/>
        <end position="40"/>
    </location>
</feature>
<feature type="region of interest" description="Disordered" evidence="1">
    <location>
        <begin position="55"/>
        <end position="84"/>
    </location>
</feature>